<protein>
    <submittedName>
        <fullName evidence="8">Fc receptor-like protein 5</fullName>
    </submittedName>
</protein>
<evidence type="ECO:0000256" key="5">
    <source>
        <dbReference type="ARBA" id="ARBA00023319"/>
    </source>
</evidence>
<dbReference type="AlphaFoldDB" id="A0AA35WHQ0"/>
<evidence type="ECO:0000256" key="4">
    <source>
        <dbReference type="ARBA" id="ARBA00023180"/>
    </source>
</evidence>
<dbReference type="InterPro" id="IPR003599">
    <property type="entry name" value="Ig_sub"/>
</dbReference>
<dbReference type="SMART" id="SM00409">
    <property type="entry name" value="IG"/>
    <property type="match status" value="4"/>
</dbReference>
<dbReference type="InterPro" id="IPR003598">
    <property type="entry name" value="Ig_sub2"/>
</dbReference>
<dbReference type="GO" id="GO:0005911">
    <property type="term" value="C:cell-cell junction"/>
    <property type="evidence" value="ECO:0007669"/>
    <property type="project" value="TreeGrafter"/>
</dbReference>
<feature type="domain" description="Death" evidence="6">
    <location>
        <begin position="832"/>
        <end position="876"/>
    </location>
</feature>
<evidence type="ECO:0000256" key="2">
    <source>
        <dbReference type="ARBA" id="ARBA00023136"/>
    </source>
</evidence>
<dbReference type="CDD" id="cd00096">
    <property type="entry name" value="Ig"/>
    <property type="match status" value="1"/>
</dbReference>
<dbReference type="Pfam" id="PF13927">
    <property type="entry name" value="Ig_3"/>
    <property type="match status" value="1"/>
</dbReference>
<dbReference type="GO" id="GO:0005886">
    <property type="term" value="C:plasma membrane"/>
    <property type="evidence" value="ECO:0007669"/>
    <property type="project" value="TreeGrafter"/>
</dbReference>
<dbReference type="PROSITE" id="PS50835">
    <property type="entry name" value="IG_LIKE"/>
    <property type="match status" value="4"/>
</dbReference>
<proteinExistence type="predicted"/>
<evidence type="ECO:0000259" key="7">
    <source>
        <dbReference type="PROSITE" id="PS50835"/>
    </source>
</evidence>
<dbReference type="Gene3D" id="1.10.533.10">
    <property type="entry name" value="Death Domain, Fas"/>
    <property type="match status" value="1"/>
</dbReference>
<dbReference type="SUPFAM" id="SSF47986">
    <property type="entry name" value="DEATH domain"/>
    <property type="match status" value="1"/>
</dbReference>
<dbReference type="SUPFAM" id="SSF48726">
    <property type="entry name" value="Immunoglobulin"/>
    <property type="match status" value="4"/>
</dbReference>
<evidence type="ECO:0000256" key="1">
    <source>
        <dbReference type="ARBA" id="ARBA00004479"/>
    </source>
</evidence>
<dbReference type="InterPro" id="IPR000488">
    <property type="entry name" value="Death_dom"/>
</dbReference>
<keyword evidence="2" id="KW-0472">Membrane</keyword>
<dbReference type="InterPro" id="IPR051275">
    <property type="entry name" value="Cell_adhesion_signaling"/>
</dbReference>
<dbReference type="SMART" id="SM00408">
    <property type="entry name" value="IGc2"/>
    <property type="match status" value="2"/>
</dbReference>
<feature type="domain" description="Ig-like" evidence="7">
    <location>
        <begin position="253"/>
        <end position="300"/>
    </location>
</feature>
<evidence type="ECO:0000313" key="8">
    <source>
        <dbReference type="EMBL" id="CAI8020904.1"/>
    </source>
</evidence>
<evidence type="ECO:0000313" key="9">
    <source>
        <dbReference type="Proteomes" id="UP001174909"/>
    </source>
</evidence>
<dbReference type="InterPro" id="IPR013783">
    <property type="entry name" value="Ig-like_fold"/>
</dbReference>
<reference evidence="8" key="1">
    <citation type="submission" date="2023-03" db="EMBL/GenBank/DDBJ databases">
        <authorList>
            <person name="Steffen K."/>
            <person name="Cardenas P."/>
        </authorList>
    </citation>
    <scope>NUCLEOTIDE SEQUENCE</scope>
</reference>
<sequence length="876" mass="99379">MSATVRDIGEKKLVAVAHYLDGFPPLATGQKVEDVEQYYSLLCAELRRLPPPLGAKFTYTLNQLADYGMETLKIDGSPSLLLLTDLQRRGLPLEEFISCLERIGCQGALNLFASATRPEITQQPQSQSVLEGEELRLECRARCKPGTPTFFWFRRNDPKSDWEPVIDSHSNILVIQEVNVAHRGDYICRATNPNINDPQRANVFSGEVTIKVEPREFQQKIPIRQETTGDLTDPPPFPPVIISQPQPLEVDDWFRDDQYVSSRNSSGKIEFRQVRVEHAGQYQCKMTNPQGGFVVSDTVSLTVVPVIVIDQQPPKSLQRYKDEPISLQCRASSKRGPVTYQWFRNKKPIYRATESVFCTKSSGRFYCQVGLRDHPEQLPMLSSTTRVSINTIKITAQPQDVDGKIGECVSLQCQAEFSPPLPSKEKIEYMWLMSSTKDGKKEPLQKALQPQQSEGTLLFEQLNINHRGYYVCQACFENEFVESVEVHLSVTMAGGITKRASETSFVYTGKEDSLILKEVGISLFFPVAHCEKEIRFSVNVVNGDYVLPSKYQNMPLVSAMYKITASAKLPAPVTIRTDHCAALNKKDSLEFMVARGEPPYHFNPLPGGTFRKSYGEIKVSDFSVFTVLLNIWDWKMRFAVRVFDCNDGTTDFIVTKDIPTHCTAVREKYCRAKEIVEQTRVFSFLTTEITLMMPETPTGGWSVEPVVEPPIITMEEIHAYKGKAGTIIPNIKLNVSWKGDRPTKKDKDTVKIGVRGVKKFSFLNLPCKAFHSQSIDTFDRRNEEEVKELARRSMKDENGLNSTITEEHLLKIKEFISWKEVGPHLKYIIAGDINDIDGDFKNIADQRQRLLNLWVERNYGQDVTYLNLIMAMLEAQ</sequence>
<dbReference type="InterPro" id="IPR036179">
    <property type="entry name" value="Ig-like_dom_sf"/>
</dbReference>
<evidence type="ECO:0000256" key="3">
    <source>
        <dbReference type="ARBA" id="ARBA00023157"/>
    </source>
</evidence>
<keyword evidence="8" id="KW-0675">Receptor</keyword>
<dbReference type="Gene3D" id="2.60.40.10">
    <property type="entry name" value="Immunoglobulins"/>
    <property type="match status" value="4"/>
</dbReference>
<organism evidence="8 9">
    <name type="scientific">Geodia barretti</name>
    <name type="common">Barrett's horny sponge</name>
    <dbReference type="NCBI Taxonomy" id="519541"/>
    <lineage>
        <taxon>Eukaryota</taxon>
        <taxon>Metazoa</taxon>
        <taxon>Porifera</taxon>
        <taxon>Demospongiae</taxon>
        <taxon>Heteroscleromorpha</taxon>
        <taxon>Tetractinellida</taxon>
        <taxon>Astrophorina</taxon>
        <taxon>Geodiidae</taxon>
        <taxon>Geodia</taxon>
    </lineage>
</organism>
<dbReference type="EMBL" id="CASHTH010001855">
    <property type="protein sequence ID" value="CAI8020904.1"/>
    <property type="molecule type" value="Genomic_DNA"/>
</dbReference>
<dbReference type="InterPro" id="IPR011029">
    <property type="entry name" value="DEATH-like_dom_sf"/>
</dbReference>
<name>A0AA35WHQ0_GEOBA</name>
<keyword evidence="5" id="KW-0393">Immunoglobulin domain</keyword>
<dbReference type="PANTHER" id="PTHR11640">
    <property type="entry name" value="NEPHRIN"/>
    <property type="match status" value="1"/>
</dbReference>
<evidence type="ECO:0000259" key="6">
    <source>
        <dbReference type="PROSITE" id="PS50017"/>
    </source>
</evidence>
<feature type="domain" description="Ig-like" evidence="7">
    <location>
        <begin position="305"/>
        <end position="388"/>
    </location>
</feature>
<dbReference type="GO" id="GO:0007165">
    <property type="term" value="P:signal transduction"/>
    <property type="evidence" value="ECO:0007669"/>
    <property type="project" value="InterPro"/>
</dbReference>
<keyword evidence="9" id="KW-1185">Reference proteome</keyword>
<gene>
    <name evidence="8" type="ORF">GBAR_LOCUS12461</name>
</gene>
<dbReference type="GO" id="GO:0050839">
    <property type="term" value="F:cell adhesion molecule binding"/>
    <property type="evidence" value="ECO:0007669"/>
    <property type="project" value="TreeGrafter"/>
</dbReference>
<keyword evidence="3" id="KW-1015">Disulfide bond</keyword>
<keyword evidence="4" id="KW-0325">Glycoprotein</keyword>
<comment type="subcellular location">
    <subcellularLocation>
        <location evidence="1">Membrane</location>
        <topology evidence="1">Single-pass type I membrane protein</topology>
    </subcellularLocation>
</comment>
<feature type="domain" description="Ig-like" evidence="7">
    <location>
        <begin position="118"/>
        <end position="205"/>
    </location>
</feature>
<comment type="caution">
    <text evidence="8">The sequence shown here is derived from an EMBL/GenBank/DDBJ whole genome shotgun (WGS) entry which is preliminary data.</text>
</comment>
<dbReference type="PANTHER" id="PTHR11640:SF31">
    <property type="entry name" value="IRREGULAR CHIASM C-ROUGHEST PROTEIN-RELATED"/>
    <property type="match status" value="1"/>
</dbReference>
<feature type="domain" description="Ig-like" evidence="7">
    <location>
        <begin position="392"/>
        <end position="489"/>
    </location>
</feature>
<accession>A0AA35WHQ0</accession>
<dbReference type="Proteomes" id="UP001174909">
    <property type="component" value="Unassembled WGS sequence"/>
</dbReference>
<dbReference type="InterPro" id="IPR007110">
    <property type="entry name" value="Ig-like_dom"/>
</dbReference>
<dbReference type="GO" id="GO:0098609">
    <property type="term" value="P:cell-cell adhesion"/>
    <property type="evidence" value="ECO:0007669"/>
    <property type="project" value="TreeGrafter"/>
</dbReference>
<dbReference type="PROSITE" id="PS50017">
    <property type="entry name" value="DEATH_DOMAIN"/>
    <property type="match status" value="1"/>
</dbReference>